<evidence type="ECO:0000256" key="3">
    <source>
        <dbReference type="ARBA" id="ARBA00022989"/>
    </source>
</evidence>
<organism evidence="7">
    <name type="scientific">hydrothermal vent metagenome</name>
    <dbReference type="NCBI Taxonomy" id="652676"/>
    <lineage>
        <taxon>unclassified sequences</taxon>
        <taxon>metagenomes</taxon>
        <taxon>ecological metagenomes</taxon>
    </lineage>
</organism>
<feature type="transmembrane region" description="Helical" evidence="6">
    <location>
        <begin position="21"/>
        <end position="40"/>
    </location>
</feature>
<dbReference type="NCBIfam" id="TIGR01352">
    <property type="entry name" value="tonB_Cterm"/>
    <property type="match status" value="1"/>
</dbReference>
<dbReference type="InterPro" id="IPR049806">
    <property type="entry name" value="MasK-like_C"/>
</dbReference>
<evidence type="ECO:0000256" key="2">
    <source>
        <dbReference type="ARBA" id="ARBA00022692"/>
    </source>
</evidence>
<evidence type="ECO:0000256" key="5">
    <source>
        <dbReference type="SAM" id="MobiDB-lite"/>
    </source>
</evidence>
<gene>
    <name evidence="7" type="ORF">MNBD_GAMMA19-1474</name>
</gene>
<sequence>MYRSFILPWTRLEEDDGRLKKIVTIVLALAVVFSVVIPWIPVPEVDKDKVEDLPPRLAQLLLEKQKPKPKPVPKKVEKPKEKKKEKPKEEKKKEPKKKKEEPKKKIEKPKVDRVAEARKKAASSGLLAFADDLADLRDKPVTQALNKSKPLAKGATSAKVMKRNILTSGTAGSGGIDTSRLSTGVGRSALAGRETTQVESPVAIVAKTGPKTTGGGGSGKPSRSYEEISLVFDKNKGAIYSLYSRALRKDPTLQGKVVLEITIAASGRVIACKIISSELNDKNLERKLVSRVKLLNFGARDVEEMIVTYPIDFLPT</sequence>
<protein>
    <recommendedName>
        <fullName evidence="8">TonB C-terminal domain-containing protein</fullName>
    </recommendedName>
</protein>
<dbReference type="GO" id="GO:0016020">
    <property type="term" value="C:membrane"/>
    <property type="evidence" value="ECO:0007669"/>
    <property type="project" value="UniProtKB-SubCell"/>
</dbReference>
<feature type="region of interest" description="Disordered" evidence="5">
    <location>
        <begin position="61"/>
        <end position="116"/>
    </location>
</feature>
<keyword evidence="3 6" id="KW-1133">Transmembrane helix</keyword>
<evidence type="ECO:0008006" key="8">
    <source>
        <dbReference type="Google" id="ProtNLM"/>
    </source>
</evidence>
<keyword evidence="4 6" id="KW-0472">Membrane</keyword>
<evidence type="ECO:0000256" key="6">
    <source>
        <dbReference type="SAM" id="Phobius"/>
    </source>
</evidence>
<dbReference type="EMBL" id="UOFV01000271">
    <property type="protein sequence ID" value="VAX01772.1"/>
    <property type="molecule type" value="Genomic_DNA"/>
</dbReference>
<dbReference type="NCBIfam" id="NF033768">
    <property type="entry name" value="myxo_SS_tail"/>
    <property type="match status" value="1"/>
</dbReference>
<evidence type="ECO:0000256" key="4">
    <source>
        <dbReference type="ARBA" id="ARBA00023136"/>
    </source>
</evidence>
<evidence type="ECO:0000256" key="1">
    <source>
        <dbReference type="ARBA" id="ARBA00004167"/>
    </source>
</evidence>
<feature type="compositionally biased region" description="Basic and acidic residues" evidence="5">
    <location>
        <begin position="74"/>
        <end position="116"/>
    </location>
</feature>
<comment type="subcellular location">
    <subcellularLocation>
        <location evidence="1">Membrane</location>
        <topology evidence="1">Single-pass membrane protein</topology>
    </subcellularLocation>
</comment>
<name>A0A3B1AD17_9ZZZZ</name>
<reference evidence="7" key="1">
    <citation type="submission" date="2018-06" db="EMBL/GenBank/DDBJ databases">
        <authorList>
            <person name="Zhirakovskaya E."/>
        </authorList>
    </citation>
    <scope>NUCLEOTIDE SEQUENCE</scope>
</reference>
<evidence type="ECO:0000313" key="7">
    <source>
        <dbReference type="EMBL" id="VAX01772.1"/>
    </source>
</evidence>
<proteinExistence type="predicted"/>
<keyword evidence="2 6" id="KW-0812">Transmembrane</keyword>
<accession>A0A3B1AD17</accession>
<dbReference type="SUPFAM" id="SSF74653">
    <property type="entry name" value="TolA/TonB C-terminal domain"/>
    <property type="match status" value="1"/>
</dbReference>
<dbReference type="AlphaFoldDB" id="A0A3B1AD17"/>
<dbReference type="InterPro" id="IPR006260">
    <property type="entry name" value="TonB/TolA_C"/>
</dbReference>